<keyword evidence="1" id="KW-0175">Coiled coil</keyword>
<comment type="caution">
    <text evidence="2">The sequence shown here is derived from an EMBL/GenBank/DDBJ whole genome shotgun (WGS) entry which is preliminary data.</text>
</comment>
<protein>
    <submittedName>
        <fullName evidence="2">Uncharacterized protein</fullName>
    </submittedName>
</protein>
<dbReference type="PANTHER" id="PTHR21037">
    <property type="entry name" value="39S RIBOSOMAL PROTEIN L14, MITOCHONDRIAL"/>
    <property type="match status" value="1"/>
</dbReference>
<reference evidence="2" key="1">
    <citation type="submission" date="2022-12" db="EMBL/GenBank/DDBJ databases">
        <title>Chromosome-level genome assembly of the bean flower thrips Megalurothrips usitatus.</title>
        <authorList>
            <person name="Ma L."/>
            <person name="Liu Q."/>
            <person name="Li H."/>
            <person name="Cai W."/>
        </authorList>
    </citation>
    <scope>NUCLEOTIDE SEQUENCE</scope>
    <source>
        <strain evidence="2">Cailab_2022a</strain>
    </source>
</reference>
<accession>A0AAV7X380</accession>
<dbReference type="AlphaFoldDB" id="A0AAV7X380"/>
<evidence type="ECO:0000256" key="1">
    <source>
        <dbReference type="SAM" id="Coils"/>
    </source>
</evidence>
<dbReference type="PANTHER" id="PTHR21037:SF2">
    <property type="entry name" value="SIMILAR TO NOVEL PROTEIN"/>
    <property type="match status" value="1"/>
</dbReference>
<keyword evidence="3" id="KW-1185">Reference proteome</keyword>
<feature type="coiled-coil region" evidence="1">
    <location>
        <begin position="41"/>
        <end position="68"/>
    </location>
</feature>
<organism evidence="2 3">
    <name type="scientific">Megalurothrips usitatus</name>
    <name type="common">bean blossom thrips</name>
    <dbReference type="NCBI Taxonomy" id="439358"/>
    <lineage>
        <taxon>Eukaryota</taxon>
        <taxon>Metazoa</taxon>
        <taxon>Ecdysozoa</taxon>
        <taxon>Arthropoda</taxon>
        <taxon>Hexapoda</taxon>
        <taxon>Insecta</taxon>
        <taxon>Pterygota</taxon>
        <taxon>Neoptera</taxon>
        <taxon>Paraneoptera</taxon>
        <taxon>Thysanoptera</taxon>
        <taxon>Terebrantia</taxon>
        <taxon>Thripoidea</taxon>
        <taxon>Thripidae</taxon>
        <taxon>Megalurothrips</taxon>
    </lineage>
</organism>
<dbReference type="InterPro" id="IPR040807">
    <property type="entry name" value="DUF5522"/>
</dbReference>
<dbReference type="Proteomes" id="UP001075354">
    <property type="component" value="Chromosome 15"/>
</dbReference>
<sequence>MAGFCTPIRFVLPVCTNLNIFSHIRSVTLQGCKGQIKYRLYSDKKIDLEEKRRKFQELENEYQGLLCIDKLTSDEKTIHYLHAEAVLKGHFTYDDPFLNEKVLTRLRHFLKGKCCGKSCRHCIYEHTAVVDEEKKSKARFNSSFWVYDGGLDEDVDDFDEQHVVTYGRGPYPKKYAQNAPQNMIKIPSKPKPMPQ</sequence>
<dbReference type="Pfam" id="PF17653">
    <property type="entry name" value="DUF5522"/>
    <property type="match status" value="1"/>
</dbReference>
<proteinExistence type="predicted"/>
<dbReference type="EMBL" id="JAPTSV010000015">
    <property type="protein sequence ID" value="KAJ1520076.1"/>
    <property type="molecule type" value="Genomic_DNA"/>
</dbReference>
<gene>
    <name evidence="2" type="ORF">ONE63_004301</name>
</gene>
<name>A0AAV7X380_9NEOP</name>
<evidence type="ECO:0000313" key="2">
    <source>
        <dbReference type="EMBL" id="KAJ1520076.1"/>
    </source>
</evidence>
<evidence type="ECO:0000313" key="3">
    <source>
        <dbReference type="Proteomes" id="UP001075354"/>
    </source>
</evidence>